<dbReference type="SUPFAM" id="SSF56112">
    <property type="entry name" value="Protein kinase-like (PK-like)"/>
    <property type="match status" value="1"/>
</dbReference>
<dbReference type="EC" id="2.7.1.72" evidence="1"/>
<sequence>MVEIPDGFIEAQIPYNGDAGREFIAELPARAARFLEQWGLRRTGPAMHGMTALVLPVVRADGSAAVLKLVAVDEESAGEPVALRAWAGRGCVRLLAHDADTGTLLLERLDEGRDLAALARTDARRAVTVVGELLARLTAVPAPAGLRGLAEMAAGMLEEVPQALGRLVEERDRRLLADCAAAVAEVAGEPGDRLLHWDLHYGNVLAGGREPWLAIDPKPLAGDPGFELLPAIVNNFRAGDVRWRFDLLTEAVGLERDRGRARAWTLGRVLQNCLWDVADGEERLDEDQLTVAEVLLER</sequence>
<dbReference type="InterPro" id="IPR006748">
    <property type="entry name" value="NH2Glyco/OHUrea_AB-resist_kin"/>
</dbReference>
<proteinExistence type="predicted"/>
<dbReference type="InterPro" id="IPR011009">
    <property type="entry name" value="Kinase-like_dom_sf"/>
</dbReference>
<keyword evidence="1" id="KW-0808">Transferase</keyword>
<accession>A0ABS4LE30</accession>
<protein>
    <submittedName>
        <fullName evidence="1">Streptomycin 6-kinase</fullName>
        <ecNumber evidence="1">2.7.1.72</ecNumber>
    </submittedName>
</protein>
<dbReference type="GO" id="GO:0050300">
    <property type="term" value="F:aminoglycoside 6-kinase activity"/>
    <property type="evidence" value="ECO:0007669"/>
    <property type="project" value="UniProtKB-EC"/>
</dbReference>
<reference evidence="1 2" key="1">
    <citation type="submission" date="2021-03" db="EMBL/GenBank/DDBJ databases">
        <title>Genomic Encyclopedia of Type Strains, Phase IV (KMG-IV): sequencing the most valuable type-strain genomes for metagenomic binning, comparative biology and taxonomic classification.</title>
        <authorList>
            <person name="Goeker M."/>
        </authorList>
    </citation>
    <scope>NUCLEOTIDE SEQUENCE [LARGE SCALE GENOMIC DNA]</scope>
    <source>
        <strain evidence="1 2">DSM 40526</strain>
    </source>
</reference>
<keyword evidence="2" id="KW-1185">Reference proteome</keyword>
<dbReference type="EMBL" id="JAGGLQ010000016">
    <property type="protein sequence ID" value="MBP2040260.1"/>
    <property type="molecule type" value="Genomic_DNA"/>
</dbReference>
<evidence type="ECO:0000313" key="1">
    <source>
        <dbReference type="EMBL" id="MBP2040260.1"/>
    </source>
</evidence>
<dbReference type="Gene3D" id="1.10.510.10">
    <property type="entry name" value="Transferase(Phosphotransferase) domain 1"/>
    <property type="match status" value="1"/>
</dbReference>
<name>A0ABS4LE30_STRAV</name>
<dbReference type="RefSeq" id="WP_189973120.1">
    <property type="nucleotide sequence ID" value="NZ_BMVL01000015.1"/>
</dbReference>
<comment type="caution">
    <text evidence="1">The sequence shown here is derived from an EMBL/GenBank/DDBJ whole genome shotgun (WGS) entry which is preliminary data.</text>
</comment>
<gene>
    <name evidence="1" type="ORF">J2Z77_006113</name>
</gene>
<dbReference type="Proteomes" id="UP001519310">
    <property type="component" value="Unassembled WGS sequence"/>
</dbReference>
<organism evidence="1 2">
    <name type="scientific">Streptomyces avidinii</name>
    <dbReference type="NCBI Taxonomy" id="1895"/>
    <lineage>
        <taxon>Bacteria</taxon>
        <taxon>Bacillati</taxon>
        <taxon>Actinomycetota</taxon>
        <taxon>Actinomycetes</taxon>
        <taxon>Kitasatosporales</taxon>
        <taxon>Streptomycetaceae</taxon>
        <taxon>Streptomyces</taxon>
    </lineage>
</organism>
<evidence type="ECO:0000313" key="2">
    <source>
        <dbReference type="Proteomes" id="UP001519310"/>
    </source>
</evidence>
<dbReference type="Pfam" id="PF04655">
    <property type="entry name" value="APH_6_hur"/>
    <property type="match status" value="1"/>
</dbReference>